<accession>A0ABQ5KNF3</accession>
<comment type="caution">
    <text evidence="4">The sequence shown here is derived from an EMBL/GenBank/DDBJ whole genome shotgun (WGS) entry which is preliminary data.</text>
</comment>
<feature type="signal peptide" evidence="3">
    <location>
        <begin position="1"/>
        <end position="25"/>
    </location>
</feature>
<dbReference type="Proteomes" id="UP001057375">
    <property type="component" value="Unassembled WGS sequence"/>
</dbReference>
<evidence type="ECO:0000256" key="3">
    <source>
        <dbReference type="SAM" id="SignalP"/>
    </source>
</evidence>
<protein>
    <submittedName>
        <fullName evidence="4">Uncharacterized protein</fullName>
    </submittedName>
</protein>
<dbReference type="InterPro" id="IPR025875">
    <property type="entry name" value="Leu-rich_rpt_4"/>
</dbReference>
<reference evidence="4" key="1">
    <citation type="submission" date="2022-03" db="EMBL/GenBank/DDBJ databases">
        <title>Draft genome sequence of Aduncisulcus paluster, a free-living microaerophilic Fornicata.</title>
        <authorList>
            <person name="Yuyama I."/>
            <person name="Kume K."/>
            <person name="Tamura T."/>
            <person name="Inagaki Y."/>
            <person name="Hashimoto T."/>
        </authorList>
    </citation>
    <scope>NUCLEOTIDE SEQUENCE</scope>
    <source>
        <strain evidence="4">NY0171</strain>
    </source>
</reference>
<dbReference type="Gene3D" id="3.80.10.10">
    <property type="entry name" value="Ribonuclease Inhibitor"/>
    <property type="match status" value="5"/>
</dbReference>
<dbReference type="InterPro" id="IPR003591">
    <property type="entry name" value="Leu-rich_rpt_typical-subtyp"/>
</dbReference>
<keyword evidence="2" id="KW-0677">Repeat</keyword>
<dbReference type="EMBL" id="BQXS01010072">
    <property type="protein sequence ID" value="GKT32849.1"/>
    <property type="molecule type" value="Genomic_DNA"/>
</dbReference>
<keyword evidence="3" id="KW-0732">Signal</keyword>
<name>A0ABQ5KNF3_9EUKA</name>
<gene>
    <name evidence="4" type="ORF">ADUPG1_006904</name>
</gene>
<dbReference type="SMART" id="SM00369">
    <property type="entry name" value="LRR_TYP"/>
    <property type="match status" value="4"/>
</dbReference>
<dbReference type="Pfam" id="PF12799">
    <property type="entry name" value="LRR_4"/>
    <property type="match status" value="1"/>
</dbReference>
<dbReference type="InterPro" id="IPR032675">
    <property type="entry name" value="LRR_dom_sf"/>
</dbReference>
<evidence type="ECO:0000256" key="1">
    <source>
        <dbReference type="ARBA" id="ARBA00022614"/>
    </source>
</evidence>
<keyword evidence="5" id="KW-1185">Reference proteome</keyword>
<dbReference type="PANTHER" id="PTHR46652:SF3">
    <property type="entry name" value="LEUCINE-RICH REPEAT-CONTAINING PROTEIN 9"/>
    <property type="match status" value="1"/>
</dbReference>
<proteinExistence type="predicted"/>
<sequence length="1086" mass="119970">MQIHHILGMWRTFVVVCFITCLVGCVPLAPSGHDFIEPSFSSISSNVYNEYNYPYEGIGDGYHENPLESQPFFNDADFEFKLPHNHVEAFYPPDTDPLFMDDPNLSLDGVFDPFSPYDAVDDEFIHDISSSHIDSEPYVRVKSDDDDDIVEIPDAALNVCICSHFGKSVSNCSLTKGQLRSYSNSLSCRSKGIVNLEGIQYFDSITYLYLDRNTSLVDASLINCTNLTVLYLYSTAVDPTTLPTTCTKLTEIRVNSNTKIGQLGWGNILTMTSLTYIYASSCAISSIGDDLCSSLPNLKYLDLQANSNTLSGFETFQDCEALTHLFFSYIYNTIIDEVTTPFTSLPDTINWDILTNFVCSNCQYVTDISVLANTSSLQSLSLNGCTSLITLSPLPTSLTSFGCQSCTSLIDSSGLSTATSLATFNCYRCYALQNISPLNAAASSLTRLYLHECRSIQDWSEVSGLYEITTFYAYYSNMFYFPDICDPEDSKMTTISMYYLRSSYIDISNLGNCTSMTSMDMRGAKILETAESLSRLSRLVSLNFTDVKIYTVIDETAVVEYISDGSFLAGLVSLRAFYSNNTAISDLTPFSVVDGHPIVDLRMSSNSITSVEPLMNLTNLQHLEMQNNNISDISYLAGNPSLTYINFNNNSIQSISSISENQMINTMYLNDNLIEDISPLANTISSLTTLSLNGNPLDISADNLGNLSGLVNIISLGIGECGIINLPDMSGLVKLTSLNISSNPLCVDSAMSDLSTLSTLTILQTLNFRSIAEGKISVNMSFLDTFTKLTTLYLEGTKIDNMTPIAKCRTLVKLYINDTQPDYSPPLGIVPLHPLKKLQILYGYSSLYNDISPLFTMSSTFYFLHIQQDRICVKDNATMYSYITGYNTTAPGVLPALASRRGYLAYQNYCKLPAEYAYAKPSLLKNEIGTYDLQTSTEYITGAACSWLALPEYDSETGELLQCHVLHDENLRTKVGELLVDIAADDENFTFTLGDTINVSHLRRLTGTSTEPLDLSNLGIESVRGLEYVSKASYINLSHNKISDVSPLLTLPSLTSLDLSYNSICFPLYYPSLADPSESDYVAALK</sequence>
<dbReference type="InterPro" id="IPR050836">
    <property type="entry name" value="SDS22/Internalin_LRR"/>
</dbReference>
<evidence type="ECO:0000256" key="2">
    <source>
        <dbReference type="ARBA" id="ARBA00022737"/>
    </source>
</evidence>
<keyword evidence="1" id="KW-0433">Leucine-rich repeat</keyword>
<feature type="chain" id="PRO_5045984436" evidence="3">
    <location>
        <begin position="26"/>
        <end position="1086"/>
    </location>
</feature>
<dbReference type="PANTHER" id="PTHR46652">
    <property type="entry name" value="LEUCINE-RICH REPEAT AND IQ DOMAIN-CONTAINING PROTEIN 1-RELATED"/>
    <property type="match status" value="1"/>
</dbReference>
<feature type="non-terminal residue" evidence="4">
    <location>
        <position position="1086"/>
    </location>
</feature>
<evidence type="ECO:0000313" key="5">
    <source>
        <dbReference type="Proteomes" id="UP001057375"/>
    </source>
</evidence>
<organism evidence="4 5">
    <name type="scientific">Aduncisulcus paluster</name>
    <dbReference type="NCBI Taxonomy" id="2918883"/>
    <lineage>
        <taxon>Eukaryota</taxon>
        <taxon>Metamonada</taxon>
        <taxon>Carpediemonas-like organisms</taxon>
        <taxon>Aduncisulcus</taxon>
    </lineage>
</organism>
<dbReference type="SUPFAM" id="SSF52058">
    <property type="entry name" value="L domain-like"/>
    <property type="match status" value="3"/>
</dbReference>
<dbReference type="SMART" id="SM00365">
    <property type="entry name" value="LRR_SD22"/>
    <property type="match status" value="8"/>
</dbReference>
<evidence type="ECO:0000313" key="4">
    <source>
        <dbReference type="EMBL" id="GKT32849.1"/>
    </source>
</evidence>
<dbReference type="InterPro" id="IPR001611">
    <property type="entry name" value="Leu-rich_rpt"/>
</dbReference>
<dbReference type="PROSITE" id="PS51450">
    <property type="entry name" value="LRR"/>
    <property type="match status" value="3"/>
</dbReference>